<dbReference type="GeneID" id="302704892"/>
<proteinExistence type="predicted"/>
<dbReference type="InterPro" id="IPR003718">
    <property type="entry name" value="OsmC/Ohr_fam"/>
</dbReference>
<dbReference type="STRING" id="888064.HMPREF9088_2160"/>
<dbReference type="Gene3D" id="3.30.300.20">
    <property type="match status" value="1"/>
</dbReference>
<dbReference type="OrthoDB" id="13625at2"/>
<evidence type="ECO:0000313" key="1">
    <source>
        <dbReference type="EMBL" id="EFU73045.1"/>
    </source>
</evidence>
<dbReference type="Proteomes" id="UP000010296">
    <property type="component" value="Unassembled WGS sequence"/>
</dbReference>
<dbReference type="PANTHER" id="PTHR34352:SF1">
    <property type="entry name" value="PROTEIN YHFA"/>
    <property type="match status" value="1"/>
</dbReference>
<dbReference type="InterPro" id="IPR015946">
    <property type="entry name" value="KH_dom-like_a/b"/>
</dbReference>
<dbReference type="Pfam" id="PF02566">
    <property type="entry name" value="OsmC"/>
    <property type="match status" value="1"/>
</dbReference>
<dbReference type="eggNOG" id="COG1765">
    <property type="taxonomic scope" value="Bacteria"/>
</dbReference>
<dbReference type="SUPFAM" id="SSF82784">
    <property type="entry name" value="OsmC-like"/>
    <property type="match status" value="1"/>
</dbReference>
<keyword evidence="2" id="KW-1185">Reference proteome</keyword>
<reference evidence="1 2" key="1">
    <citation type="submission" date="2010-12" db="EMBL/GenBank/DDBJ databases">
        <authorList>
            <person name="Muzny D."/>
            <person name="Qin X."/>
            <person name="Deng J."/>
            <person name="Jiang H."/>
            <person name="Liu Y."/>
            <person name="Qu J."/>
            <person name="Song X.-Z."/>
            <person name="Zhang L."/>
            <person name="Thornton R."/>
            <person name="Coyle M."/>
            <person name="Francisco L."/>
            <person name="Jackson L."/>
            <person name="Javaid M."/>
            <person name="Korchina V."/>
            <person name="Kovar C."/>
            <person name="Mata R."/>
            <person name="Mathew T."/>
            <person name="Ngo R."/>
            <person name="Nguyen L."/>
            <person name="Nguyen N."/>
            <person name="Okwuonu G."/>
            <person name="Ongeri F."/>
            <person name="Pham C."/>
            <person name="Simmons D."/>
            <person name="Wilczek-Boney K."/>
            <person name="Hale W."/>
            <person name="Jakkamsetti A."/>
            <person name="Pham P."/>
            <person name="Ruth R."/>
            <person name="San Lucas F."/>
            <person name="Warren J."/>
            <person name="Zhang J."/>
            <person name="Zhao Z."/>
            <person name="Zhou C."/>
            <person name="Zhu D."/>
            <person name="Lee S."/>
            <person name="Bess C."/>
            <person name="Blankenburg K."/>
            <person name="Forbes L."/>
            <person name="Fu Q."/>
            <person name="Gubbala S."/>
            <person name="Hirani K."/>
            <person name="Jayaseelan J.C."/>
            <person name="Lara F."/>
            <person name="Munidasa M."/>
            <person name="Palculict T."/>
            <person name="Patil S."/>
            <person name="Pu L.-L."/>
            <person name="Saada N."/>
            <person name="Tang L."/>
            <person name="Weissenberger G."/>
            <person name="Zhu Y."/>
            <person name="Hemphill L."/>
            <person name="Shang Y."/>
            <person name="Youmans B."/>
            <person name="Ayvaz T."/>
            <person name="Ross M."/>
            <person name="Santibanez J."/>
            <person name="Aqrawi P."/>
            <person name="Gross S."/>
            <person name="Joshi V."/>
            <person name="Fowler G."/>
            <person name="Nazareth L."/>
            <person name="Reid J."/>
            <person name="Worley K."/>
            <person name="Petrosino J."/>
            <person name="Highlander S."/>
            <person name="Gibbs R."/>
        </authorList>
    </citation>
    <scope>NUCLEOTIDE SEQUENCE [LARGE SCALE GENOMIC DNA]</scope>
    <source>
        <strain evidence="2">DSM 15952 / CCUG 50447 / LMG 22039 / TP 1.5</strain>
    </source>
</reference>
<accession>E6LIH0</accession>
<dbReference type="AlphaFoldDB" id="E6LIH0"/>
<dbReference type="InterPro" id="IPR036102">
    <property type="entry name" value="OsmC/Ohrsf"/>
</dbReference>
<protein>
    <submittedName>
        <fullName evidence="1">OsmC-like protein</fullName>
    </submittedName>
</protein>
<dbReference type="EMBL" id="AEPV01000086">
    <property type="protein sequence ID" value="EFU73045.1"/>
    <property type="molecule type" value="Genomic_DNA"/>
</dbReference>
<name>E6LIH0_ENTI1</name>
<evidence type="ECO:0000313" key="2">
    <source>
        <dbReference type="Proteomes" id="UP000010296"/>
    </source>
</evidence>
<dbReference type="RefSeq" id="WP_007209171.1">
    <property type="nucleotide sequence ID" value="NZ_GL622241.1"/>
</dbReference>
<dbReference type="PANTHER" id="PTHR34352">
    <property type="entry name" value="PROTEIN YHFA"/>
    <property type="match status" value="1"/>
</dbReference>
<gene>
    <name evidence="1" type="ORF">HMPREF9088_2160</name>
</gene>
<organism evidence="1 2">
    <name type="scientific">Enterococcus italicus (strain DSM 15952 / CCUG 50447 / LMG 22039 / TP 1.5)</name>
    <dbReference type="NCBI Taxonomy" id="888064"/>
    <lineage>
        <taxon>Bacteria</taxon>
        <taxon>Bacillati</taxon>
        <taxon>Bacillota</taxon>
        <taxon>Bacilli</taxon>
        <taxon>Lactobacillales</taxon>
        <taxon>Enterococcaceae</taxon>
        <taxon>Enterococcus</taxon>
    </lineage>
</organism>
<dbReference type="HOGENOM" id="CLU_114057_2_0_9"/>
<sequence length="130" mass="14694">MSVETLTIQKGKEKFELPVEPTNWILAREVGYSPVQMLVTATATCGGYVYSSVLENSHIPYTFDKIEVSYDRDQSKQAEPLSAIDITFFVHIEKEYQEKALRCVKLVSKNCPVIQSLDKGIQVTETVVFN</sequence>
<comment type="caution">
    <text evidence="1">The sequence shown here is derived from an EMBL/GenBank/DDBJ whole genome shotgun (WGS) entry which is preliminary data.</text>
</comment>